<name>A0ABD2PSA4_9PLAT</name>
<feature type="region of interest" description="Important for donor substrate binding" evidence="3">
    <location>
        <begin position="69"/>
        <end position="70"/>
    </location>
</feature>
<dbReference type="AlphaFoldDB" id="A0ABD2PSA4"/>
<evidence type="ECO:0000259" key="4">
    <source>
        <dbReference type="PROSITE" id="PS51659"/>
    </source>
</evidence>
<keyword evidence="6" id="KW-1185">Reference proteome</keyword>
<keyword evidence="1 3" id="KW-0328">Glycosyltransferase</keyword>
<comment type="caution">
    <text evidence="5">The sequence shown here is derived from an EMBL/GenBank/DDBJ whole genome shotgun (WGS) entry which is preliminary data.</text>
</comment>
<evidence type="ECO:0000256" key="1">
    <source>
        <dbReference type="ARBA" id="ARBA00022676"/>
    </source>
</evidence>
<protein>
    <submittedName>
        <fullName evidence="5">Alpha-(1,6)-fucosyltransferase</fullName>
    </submittedName>
</protein>
<dbReference type="Gene3D" id="3.40.50.11350">
    <property type="match status" value="1"/>
</dbReference>
<sequence length="303" mass="34613">TNGEPIAWFTGHLLNYILRPKDATLKQRLLAVFGRIFQSSDARALEKELTELGGNHWPDHDPIVGIHVRRTDKAPEAVYHDVSEYMDKVDRYFELREAELQMSNRAREWVGDAQRLRKSKLKRRVMVITEVPSVIDDLMKRYPHYEIVNSKENAKAAKTSMDGRFTFESELSIIVDTIGLSRTDFLVCTLSSNICRSAYEIMQTRHNQLGDASRNIQPITNGDALYHINGYCSSPGEFLSADREQHLKPGYHFTYDYDFSHGLGIIRNGTVTIYTPNGIQPVPLHLLQINKLFSVETIPFDGV</sequence>
<dbReference type="GO" id="GO:0016758">
    <property type="term" value="F:hexosyltransferase activity"/>
    <property type="evidence" value="ECO:0007669"/>
    <property type="project" value="UniProtKB-UniRule"/>
</dbReference>
<feature type="domain" description="GT23" evidence="4">
    <location>
        <begin position="1"/>
        <end position="219"/>
    </location>
</feature>
<evidence type="ECO:0000256" key="3">
    <source>
        <dbReference type="PROSITE-ProRule" id="PRU00992"/>
    </source>
</evidence>
<dbReference type="EMBL" id="JBJKFK010003214">
    <property type="protein sequence ID" value="KAL3310134.1"/>
    <property type="molecule type" value="Genomic_DNA"/>
</dbReference>
<dbReference type="PROSITE" id="PS51659">
    <property type="entry name" value="GT23"/>
    <property type="match status" value="1"/>
</dbReference>
<feature type="non-terminal residue" evidence="5">
    <location>
        <position position="1"/>
    </location>
</feature>
<reference evidence="5 6" key="1">
    <citation type="submission" date="2024-11" db="EMBL/GenBank/DDBJ databases">
        <title>Adaptive evolution of stress response genes in parasites aligns with host niche diversity.</title>
        <authorList>
            <person name="Hahn C."/>
            <person name="Resl P."/>
        </authorList>
    </citation>
    <scope>NUCLEOTIDE SEQUENCE [LARGE SCALE GENOMIC DNA]</scope>
    <source>
        <strain evidence="5">EGGRZ-B1_66</strain>
        <tissue evidence="5">Body</tissue>
    </source>
</reference>
<proteinExistence type="inferred from homology"/>
<dbReference type="InterPro" id="IPR045573">
    <property type="entry name" value="Fut8_N_cat"/>
</dbReference>
<dbReference type="PANTHER" id="PTHR13132:SF29">
    <property type="entry name" value="ALPHA-(1,6)-FUCOSYLTRANSFERASE"/>
    <property type="match status" value="1"/>
</dbReference>
<keyword evidence="2 3" id="KW-0808">Transferase</keyword>
<organism evidence="5 6">
    <name type="scientific">Cichlidogyrus casuarinus</name>
    <dbReference type="NCBI Taxonomy" id="1844966"/>
    <lineage>
        <taxon>Eukaryota</taxon>
        <taxon>Metazoa</taxon>
        <taxon>Spiralia</taxon>
        <taxon>Lophotrochozoa</taxon>
        <taxon>Platyhelminthes</taxon>
        <taxon>Monogenea</taxon>
        <taxon>Monopisthocotylea</taxon>
        <taxon>Dactylogyridea</taxon>
        <taxon>Ancyrocephalidae</taxon>
        <taxon>Cichlidogyrus</taxon>
    </lineage>
</organism>
<comment type="similarity">
    <text evidence="3">Belongs to the glycosyltransferase 23 family.</text>
</comment>
<gene>
    <name evidence="5" type="primary">FUT8_2</name>
    <name evidence="5" type="ORF">Ciccas_011305</name>
</gene>
<accession>A0ABD2PSA4</accession>
<dbReference type="PANTHER" id="PTHR13132">
    <property type="entry name" value="ALPHA- 1,6 -FUCOSYLTRANSFERASE"/>
    <property type="match status" value="1"/>
</dbReference>
<dbReference type="Proteomes" id="UP001626550">
    <property type="component" value="Unassembled WGS sequence"/>
</dbReference>
<dbReference type="Pfam" id="PF19745">
    <property type="entry name" value="FUT8_N_cat"/>
    <property type="match status" value="1"/>
</dbReference>
<dbReference type="InterPro" id="IPR027350">
    <property type="entry name" value="GT23_dom"/>
</dbReference>
<evidence type="ECO:0000313" key="6">
    <source>
        <dbReference type="Proteomes" id="UP001626550"/>
    </source>
</evidence>
<evidence type="ECO:0000313" key="5">
    <source>
        <dbReference type="EMBL" id="KAL3310134.1"/>
    </source>
</evidence>
<evidence type="ECO:0000256" key="2">
    <source>
        <dbReference type="ARBA" id="ARBA00022679"/>
    </source>
</evidence>